<dbReference type="PANTHER" id="PTHR13932:SF1">
    <property type="entry name" value="OXYGEN-INDEPENDENT COPROPORPHYRINOGEN-III OXIDASE-LIKE PROTEIN HEMZ"/>
    <property type="match status" value="1"/>
</dbReference>
<comment type="caution">
    <text evidence="2">The sequence shown here is derived from an EMBL/GenBank/DDBJ whole genome shotgun (WGS) entry which is preliminary data.</text>
</comment>
<evidence type="ECO:0000259" key="1">
    <source>
        <dbReference type="PROSITE" id="PS51918"/>
    </source>
</evidence>
<dbReference type="SUPFAM" id="SSF102114">
    <property type="entry name" value="Radical SAM enzymes"/>
    <property type="match status" value="1"/>
</dbReference>
<feature type="domain" description="Radical SAM core" evidence="1">
    <location>
        <begin position="178"/>
        <end position="424"/>
    </location>
</feature>
<dbReference type="EMBL" id="VSSQ01007027">
    <property type="protein sequence ID" value="MPM34619.1"/>
    <property type="molecule type" value="Genomic_DNA"/>
</dbReference>
<dbReference type="SFLD" id="SFLDS00029">
    <property type="entry name" value="Radical_SAM"/>
    <property type="match status" value="1"/>
</dbReference>
<dbReference type="InterPro" id="IPR058240">
    <property type="entry name" value="rSAM_sf"/>
</dbReference>
<protein>
    <submittedName>
        <fullName evidence="2">Oxygen-independent coproporphyrinogen-III oxidase-like protein HemZ</fullName>
        <ecNumber evidence="2">1.3.99.-</ecNumber>
    </submittedName>
</protein>
<dbReference type="GO" id="GO:0005737">
    <property type="term" value="C:cytoplasm"/>
    <property type="evidence" value="ECO:0007669"/>
    <property type="project" value="TreeGrafter"/>
</dbReference>
<dbReference type="PROSITE" id="PS51918">
    <property type="entry name" value="RADICAL_SAM"/>
    <property type="match status" value="1"/>
</dbReference>
<dbReference type="InterPro" id="IPR023404">
    <property type="entry name" value="rSAM_horseshoe"/>
</dbReference>
<dbReference type="Gene3D" id="3.80.30.20">
    <property type="entry name" value="tm_1862 like domain"/>
    <property type="match status" value="1"/>
</dbReference>
<dbReference type="InterPro" id="IPR023995">
    <property type="entry name" value="HemZ"/>
</dbReference>
<dbReference type="CDD" id="cd01335">
    <property type="entry name" value="Radical_SAM"/>
    <property type="match status" value="1"/>
</dbReference>
<dbReference type="GO" id="GO:0051539">
    <property type="term" value="F:4 iron, 4 sulfur cluster binding"/>
    <property type="evidence" value="ECO:0007669"/>
    <property type="project" value="TreeGrafter"/>
</dbReference>
<dbReference type="Pfam" id="PF04055">
    <property type="entry name" value="Radical_SAM"/>
    <property type="match status" value="1"/>
</dbReference>
<dbReference type="InterPro" id="IPR034505">
    <property type="entry name" value="Coproporphyrinogen-III_oxidase"/>
</dbReference>
<dbReference type="AlphaFoldDB" id="A0A644Z234"/>
<dbReference type="InterPro" id="IPR007197">
    <property type="entry name" value="rSAM"/>
</dbReference>
<dbReference type="SFLD" id="SFLDG01065">
    <property type="entry name" value="anaerobic_coproporphyrinogen-I"/>
    <property type="match status" value="1"/>
</dbReference>
<name>A0A644Z234_9ZZZZ</name>
<dbReference type="PANTHER" id="PTHR13932">
    <property type="entry name" value="COPROPORPHYRINIGEN III OXIDASE"/>
    <property type="match status" value="1"/>
</dbReference>
<dbReference type="SFLD" id="SFLDG01082">
    <property type="entry name" value="B12-binding_domain_containing"/>
    <property type="match status" value="1"/>
</dbReference>
<dbReference type="InterPro" id="IPR006638">
    <property type="entry name" value="Elp3/MiaA/NifB-like_rSAM"/>
</dbReference>
<gene>
    <name evidence="2" type="primary">hemZ_5</name>
    <name evidence="2" type="ORF">SDC9_81205</name>
</gene>
<dbReference type="SFLD" id="SFLDF00310">
    <property type="entry name" value="oxygen-independent_coproporphy"/>
    <property type="match status" value="1"/>
</dbReference>
<evidence type="ECO:0000313" key="2">
    <source>
        <dbReference type="EMBL" id="MPM34619.1"/>
    </source>
</evidence>
<proteinExistence type="predicted"/>
<dbReference type="NCBIfam" id="TIGR03994">
    <property type="entry name" value="rSAM_HemZ"/>
    <property type="match status" value="1"/>
</dbReference>
<keyword evidence="2" id="KW-0560">Oxidoreductase</keyword>
<sequence>MSIKRYVLGNPDVKTAKAISDIMILFNITEDKSLNIEIVKNSELPEEVVLVNNKIVNEQQQLIVSTELIVQHYRGSISRLEKVSSNVPDEESLVSAYKRLTKLNLLTAMREITGYDPGPWGILRGIRPTKIVHRLLDQGMSQEVINKVMASKYAVSRLKAKIVTDIALRQRPFLVQKDESQRTISVYVGIPFCPSRCLYCSFPAYILPDGESIHAFLLALEKDIKAAKEIINSHNLIVQNVYIGGGTPTSLDEQHFKWLLSIVSDNFVTNSTKEFTVEAGRPDSISKEKIDTMREYRVSRVSVNPQSMQQKTLNLIGRNHTVKDIIDIFGKIRQSGIPVINMDVIVGLPGENEQDFAETMAQIALLNPDNLTVHTLAVKKGSILKTAAKSGTKLNAAGDKIQDMIDIADQYARQMDMQPYYLYRQKHMMGNLENIGYAKLGTECNYNIQIMEERQSVIGIGPAAGTKAINTSDWTLESCYNAKDLSSYINNVDRYISIRAKLFTDLFARSEEEY</sequence>
<dbReference type="GO" id="GO:0016491">
    <property type="term" value="F:oxidoreductase activity"/>
    <property type="evidence" value="ECO:0007669"/>
    <property type="project" value="UniProtKB-KW"/>
</dbReference>
<dbReference type="EC" id="1.3.99.-" evidence="2"/>
<accession>A0A644Z234</accession>
<reference evidence="2" key="1">
    <citation type="submission" date="2019-08" db="EMBL/GenBank/DDBJ databases">
        <authorList>
            <person name="Kucharzyk K."/>
            <person name="Murdoch R.W."/>
            <person name="Higgins S."/>
            <person name="Loffler F."/>
        </authorList>
    </citation>
    <scope>NUCLEOTIDE SEQUENCE</scope>
</reference>
<dbReference type="SMART" id="SM00729">
    <property type="entry name" value="Elp3"/>
    <property type="match status" value="1"/>
</dbReference>
<dbReference type="GO" id="GO:0006779">
    <property type="term" value="P:porphyrin-containing compound biosynthetic process"/>
    <property type="evidence" value="ECO:0007669"/>
    <property type="project" value="TreeGrafter"/>
</dbReference>
<organism evidence="2">
    <name type="scientific">bioreactor metagenome</name>
    <dbReference type="NCBI Taxonomy" id="1076179"/>
    <lineage>
        <taxon>unclassified sequences</taxon>
        <taxon>metagenomes</taxon>
        <taxon>ecological metagenomes</taxon>
    </lineage>
</organism>